<feature type="transmembrane region" description="Helical" evidence="1">
    <location>
        <begin position="151"/>
        <end position="174"/>
    </location>
</feature>
<keyword evidence="1" id="KW-0812">Transmembrane</keyword>
<evidence type="ECO:0000256" key="1">
    <source>
        <dbReference type="SAM" id="Phobius"/>
    </source>
</evidence>
<name>A0ABR8MX81_9BACL</name>
<feature type="transmembrane region" description="Helical" evidence="1">
    <location>
        <begin position="91"/>
        <end position="112"/>
    </location>
</feature>
<dbReference type="PANTHER" id="PTHR38457">
    <property type="entry name" value="REGULATOR ABRB-RELATED"/>
    <property type="match status" value="1"/>
</dbReference>
<organism evidence="2 3">
    <name type="scientific">Paenibacillus terricola</name>
    <dbReference type="NCBI Taxonomy" id="2763503"/>
    <lineage>
        <taxon>Bacteria</taxon>
        <taxon>Bacillati</taxon>
        <taxon>Bacillota</taxon>
        <taxon>Bacilli</taxon>
        <taxon>Bacillales</taxon>
        <taxon>Paenibacillaceae</taxon>
        <taxon>Paenibacillus</taxon>
    </lineage>
</organism>
<feature type="transmembrane region" description="Helical" evidence="1">
    <location>
        <begin position="226"/>
        <end position="243"/>
    </location>
</feature>
<keyword evidence="3" id="KW-1185">Reference proteome</keyword>
<gene>
    <name evidence="2" type="ORF">H8B09_17565</name>
</gene>
<dbReference type="Pfam" id="PF05145">
    <property type="entry name" value="AbrB"/>
    <property type="match status" value="1"/>
</dbReference>
<feature type="transmembrane region" description="Helical" evidence="1">
    <location>
        <begin position="194"/>
        <end position="219"/>
    </location>
</feature>
<proteinExistence type="predicted"/>
<dbReference type="EMBL" id="JACXZA010000004">
    <property type="protein sequence ID" value="MBD3920576.1"/>
    <property type="molecule type" value="Genomic_DNA"/>
</dbReference>
<feature type="transmembrane region" description="Helical" evidence="1">
    <location>
        <begin position="118"/>
        <end position="139"/>
    </location>
</feature>
<feature type="transmembrane region" description="Helical" evidence="1">
    <location>
        <begin position="281"/>
        <end position="302"/>
    </location>
</feature>
<reference evidence="2 3" key="1">
    <citation type="submission" date="2020-09" db="EMBL/GenBank/DDBJ databases">
        <title>Paenibacillus sp. strain PR3 16S rRNA gene Genome sequencing and assembly.</title>
        <authorList>
            <person name="Kim J."/>
        </authorList>
    </citation>
    <scope>NUCLEOTIDE SEQUENCE [LARGE SCALE GENOMIC DNA]</scope>
    <source>
        <strain evidence="2 3">PR3</strain>
    </source>
</reference>
<dbReference type="Proteomes" id="UP000609346">
    <property type="component" value="Unassembled WGS sequence"/>
</dbReference>
<dbReference type="InterPro" id="IPR007820">
    <property type="entry name" value="AbrB_fam"/>
</dbReference>
<feature type="transmembrane region" description="Helical" evidence="1">
    <location>
        <begin position="249"/>
        <end position="269"/>
    </location>
</feature>
<feature type="transmembrane region" description="Helical" evidence="1">
    <location>
        <begin position="344"/>
        <end position="362"/>
    </location>
</feature>
<protein>
    <submittedName>
        <fullName evidence="2">AbrB family transcriptional regulator</fullName>
    </submittedName>
</protein>
<dbReference type="NCBIfam" id="TIGR03082">
    <property type="entry name" value="Gneg_AbrB_dup"/>
    <property type="match status" value="2"/>
</dbReference>
<feature type="transmembrane region" description="Helical" evidence="1">
    <location>
        <begin position="12"/>
        <end position="32"/>
    </location>
</feature>
<dbReference type="PANTHER" id="PTHR38457:SF1">
    <property type="entry name" value="REGULATOR ABRB-RELATED"/>
    <property type="match status" value="1"/>
</dbReference>
<evidence type="ECO:0000313" key="2">
    <source>
        <dbReference type="EMBL" id="MBD3920576.1"/>
    </source>
</evidence>
<keyword evidence="1" id="KW-1133">Transmembrane helix</keyword>
<comment type="caution">
    <text evidence="2">The sequence shown here is derived from an EMBL/GenBank/DDBJ whole genome shotgun (WGS) entry which is preliminary data.</text>
</comment>
<feature type="transmembrane region" description="Helical" evidence="1">
    <location>
        <begin position="66"/>
        <end position="84"/>
    </location>
</feature>
<sequence>MSQSSLTAHPVVRLLYTLTLSLVGGLLFKLLHVPLPWLLGPMTFTLIGSRVVKTVRPSWPGWIRDTALILIGYSIGLTFTMTTLRQIGHQLPTMALMTFILILLCCLLAWMITRLSGLPFPTVLMGSIPGGLTQMVVLAEDTKGIDLTVVAFLQVVRLLMIIFCVPVLVFSPMFGGGSSARAASDTVSAVVEHAATLASTGWGVVALYAVASVAAALLANKIHFPSAYMLGPMIITAILHLAGVEGPALPVWALSAAQVMIGTYVGLLLKPEKLQNKGRVVLLAITSSTLLIASTIGFSYLLTQLHAISSTTAFLSLAPGGMDQMGIIAHEVNADISIVTGYQIFRTWFIYFAIPPLLRLLFRALKRRKVQQQGV</sequence>
<dbReference type="PIRSF" id="PIRSF038991">
    <property type="entry name" value="Protein_AbrB"/>
    <property type="match status" value="1"/>
</dbReference>
<accession>A0ABR8MX81</accession>
<dbReference type="InterPro" id="IPR017516">
    <property type="entry name" value="AbrB_dup"/>
</dbReference>
<keyword evidence="1" id="KW-0472">Membrane</keyword>
<evidence type="ECO:0000313" key="3">
    <source>
        <dbReference type="Proteomes" id="UP000609346"/>
    </source>
</evidence>